<proteinExistence type="predicted"/>
<feature type="domain" description="Peptidase A2" evidence="2">
    <location>
        <begin position="154"/>
        <end position="190"/>
    </location>
</feature>
<dbReference type="SUPFAM" id="SSF50630">
    <property type="entry name" value="Acid proteases"/>
    <property type="match status" value="1"/>
</dbReference>
<organism evidence="3 4">
    <name type="scientific">Willisornis vidua</name>
    <name type="common">Xingu scale-backed antbird</name>
    <dbReference type="NCBI Taxonomy" id="1566151"/>
    <lineage>
        <taxon>Eukaryota</taxon>
        <taxon>Metazoa</taxon>
        <taxon>Chordata</taxon>
        <taxon>Craniata</taxon>
        <taxon>Vertebrata</taxon>
        <taxon>Euteleostomi</taxon>
        <taxon>Archelosauria</taxon>
        <taxon>Archosauria</taxon>
        <taxon>Dinosauria</taxon>
        <taxon>Saurischia</taxon>
        <taxon>Theropoda</taxon>
        <taxon>Coelurosauria</taxon>
        <taxon>Aves</taxon>
        <taxon>Neognathae</taxon>
        <taxon>Neoaves</taxon>
        <taxon>Telluraves</taxon>
        <taxon>Australaves</taxon>
        <taxon>Passeriformes</taxon>
        <taxon>Thamnophilidae</taxon>
        <taxon>Willisornis</taxon>
    </lineage>
</organism>
<dbReference type="Proteomes" id="UP001145742">
    <property type="component" value="Unassembled WGS sequence"/>
</dbReference>
<sequence>MPVLNAFNLLSKLHCDPPKSAVQFSFKNEENGNRQGIINSLQTVLLTPKDCLPVPAENYILTGTASSNDTGLTVIPQTVTVDNLKILEVTVKAPFPLLELDEETPVATLTPMGPTTDNTLDSMPLVQRSQSTLLERPILTCAVFFPNTNHSIRVKGLLDTATDVTIFAEKDRPRELDTTQPCIDIKGVGGASTVPSINAEGPSRRFHWTVPP</sequence>
<name>A0ABQ9DRM6_9PASS</name>
<protein>
    <recommendedName>
        <fullName evidence="2">Peptidase A2 domain-containing protein</fullName>
    </recommendedName>
</protein>
<comment type="caution">
    <text evidence="3">The sequence shown here is derived from an EMBL/GenBank/DDBJ whole genome shotgun (WGS) entry which is preliminary data.</text>
</comment>
<dbReference type="PROSITE" id="PS50175">
    <property type="entry name" value="ASP_PROT_RETROV"/>
    <property type="match status" value="1"/>
</dbReference>
<reference evidence="3" key="1">
    <citation type="submission" date="2019-10" db="EMBL/GenBank/DDBJ databases">
        <authorList>
            <person name="Soares A.E.R."/>
            <person name="Aleixo A."/>
            <person name="Schneider P."/>
            <person name="Miyaki C.Y."/>
            <person name="Schneider M.P."/>
            <person name="Mello C."/>
            <person name="Vasconcelos A.T.R."/>
        </authorList>
    </citation>
    <scope>NUCLEOTIDE SEQUENCE</scope>
    <source>
        <tissue evidence="3">Muscle</tissue>
    </source>
</reference>
<keyword evidence="1" id="KW-0378">Hydrolase</keyword>
<accession>A0ABQ9DRM6</accession>
<dbReference type="InterPro" id="IPR021109">
    <property type="entry name" value="Peptidase_aspartic_dom_sf"/>
</dbReference>
<evidence type="ECO:0000256" key="1">
    <source>
        <dbReference type="ARBA" id="ARBA00022801"/>
    </source>
</evidence>
<keyword evidence="4" id="KW-1185">Reference proteome</keyword>
<gene>
    <name evidence="3" type="ORF">WISP_24357</name>
</gene>
<dbReference type="InterPro" id="IPR001995">
    <property type="entry name" value="Peptidase_A2_cat"/>
</dbReference>
<evidence type="ECO:0000313" key="3">
    <source>
        <dbReference type="EMBL" id="KAJ7425238.1"/>
    </source>
</evidence>
<dbReference type="Gene3D" id="2.40.70.10">
    <property type="entry name" value="Acid Proteases"/>
    <property type="match status" value="1"/>
</dbReference>
<dbReference type="EMBL" id="WHWB01032543">
    <property type="protein sequence ID" value="KAJ7425238.1"/>
    <property type="molecule type" value="Genomic_DNA"/>
</dbReference>
<evidence type="ECO:0000259" key="2">
    <source>
        <dbReference type="PROSITE" id="PS50175"/>
    </source>
</evidence>
<evidence type="ECO:0000313" key="4">
    <source>
        <dbReference type="Proteomes" id="UP001145742"/>
    </source>
</evidence>